<evidence type="ECO:0000313" key="1">
    <source>
        <dbReference type="EMBL" id="TBU34190.1"/>
    </source>
</evidence>
<dbReference type="AlphaFoldDB" id="A0A4Q9N151"/>
<proteinExistence type="predicted"/>
<organism evidence="1">
    <name type="scientific">Dichomitus squalens</name>
    <dbReference type="NCBI Taxonomy" id="114155"/>
    <lineage>
        <taxon>Eukaryota</taxon>
        <taxon>Fungi</taxon>
        <taxon>Dikarya</taxon>
        <taxon>Basidiomycota</taxon>
        <taxon>Agaricomycotina</taxon>
        <taxon>Agaricomycetes</taxon>
        <taxon>Polyporales</taxon>
        <taxon>Polyporaceae</taxon>
        <taxon>Dichomitus</taxon>
    </lineage>
</organism>
<name>A0A4Q9N151_9APHY</name>
<accession>A0A4Q9N151</accession>
<protein>
    <submittedName>
        <fullName evidence="1">Uncharacterized protein</fullName>
    </submittedName>
</protein>
<reference evidence="1" key="1">
    <citation type="submission" date="2019-01" db="EMBL/GenBank/DDBJ databases">
        <title>Draft genome sequences of three monokaryotic isolates of the white-rot basidiomycete fungus Dichomitus squalens.</title>
        <authorList>
            <consortium name="DOE Joint Genome Institute"/>
            <person name="Lopez S.C."/>
            <person name="Andreopoulos B."/>
            <person name="Pangilinan J."/>
            <person name="Lipzen A."/>
            <person name="Riley R."/>
            <person name="Ahrendt S."/>
            <person name="Ng V."/>
            <person name="Barry K."/>
            <person name="Daum C."/>
            <person name="Grigoriev I.V."/>
            <person name="Hilden K.S."/>
            <person name="Makela M.R."/>
            <person name="de Vries R.P."/>
        </authorList>
    </citation>
    <scope>NUCLEOTIDE SEQUENCE [LARGE SCALE GENOMIC DNA]</scope>
    <source>
        <strain evidence="1">OM18370.1</strain>
    </source>
</reference>
<dbReference type="Proteomes" id="UP000292957">
    <property type="component" value="Unassembled WGS sequence"/>
</dbReference>
<dbReference type="EMBL" id="ML143389">
    <property type="protein sequence ID" value="TBU34190.1"/>
    <property type="molecule type" value="Genomic_DNA"/>
</dbReference>
<sequence>MLVASLVEYPGIIHNPFVCGTRCVDCKALKRSLVLCNDDDRKAALQALRADGFERAYVVCWLNGLVHQAPLLSHPLEDSAGSGNSYYVEEKFNTLIHLATALIAVCAGSAALRTLTRQYALYAPSLEADVDISLTDLSISVDADSVTVGTQTWLCACLIAEMWVEEPGKFGLTDESSGRGLVWYRFRSSVFEVGAICVSFSHCPDLFW</sequence>
<dbReference type="OrthoDB" id="433955at2759"/>
<gene>
    <name evidence="1" type="ORF">BD311DRAFT_861409</name>
</gene>